<keyword evidence="3 6" id="KW-0533">Nickel</keyword>
<dbReference type="PATRIC" id="fig|1698280.3.peg.188"/>
<evidence type="ECO:0000313" key="8">
    <source>
        <dbReference type="Proteomes" id="UP000070263"/>
    </source>
</evidence>
<dbReference type="GO" id="GO:0016151">
    <property type="term" value="F:nickel cation binding"/>
    <property type="evidence" value="ECO:0007669"/>
    <property type="project" value="InterPro"/>
</dbReference>
<keyword evidence="6" id="KW-0460">Magnesium</keyword>
<dbReference type="AlphaFoldDB" id="A0A133VLD6"/>
<dbReference type="InterPro" id="IPR029014">
    <property type="entry name" value="NiFe-Hase_large"/>
</dbReference>
<gene>
    <name evidence="7" type="ORF">AKJ51_01765</name>
</gene>
<evidence type="ECO:0000256" key="3">
    <source>
        <dbReference type="ARBA" id="ARBA00022596"/>
    </source>
</evidence>
<name>A0A133VLD6_9EURY</name>
<dbReference type="Gene3D" id="1.10.645.10">
    <property type="entry name" value="Cytochrome-c3 Hydrogenase, chain B"/>
    <property type="match status" value="1"/>
</dbReference>
<comment type="cofactor">
    <cofactor evidence="1 6">
        <name>Ni(2+)</name>
        <dbReference type="ChEBI" id="CHEBI:49786"/>
    </cofactor>
</comment>
<feature type="binding site" evidence="6">
    <location>
        <position position="64"/>
    </location>
    <ligand>
        <name>Fe cation</name>
        <dbReference type="ChEBI" id="CHEBI:24875"/>
    </ligand>
</feature>
<organism evidence="7 8">
    <name type="scientific">candidate division MSBL1 archaeon SCGC-AAA382A20</name>
    <dbReference type="NCBI Taxonomy" id="1698280"/>
    <lineage>
        <taxon>Archaea</taxon>
        <taxon>Methanobacteriati</taxon>
        <taxon>Methanobacteriota</taxon>
        <taxon>candidate division MSBL1</taxon>
    </lineage>
</organism>
<evidence type="ECO:0000256" key="2">
    <source>
        <dbReference type="ARBA" id="ARBA00009292"/>
    </source>
</evidence>
<comment type="caution">
    <text evidence="7">The sequence shown here is derived from an EMBL/GenBank/DDBJ whole genome shotgun (WGS) entry which is preliminary data.</text>
</comment>
<dbReference type="GO" id="GO:0016491">
    <property type="term" value="F:oxidoreductase activity"/>
    <property type="evidence" value="ECO:0007669"/>
    <property type="project" value="UniProtKB-KW"/>
</dbReference>
<dbReference type="EMBL" id="LHYE01000012">
    <property type="protein sequence ID" value="KXB07249.1"/>
    <property type="molecule type" value="Genomic_DNA"/>
</dbReference>
<keyword evidence="6" id="KW-0408">Iron</keyword>
<keyword evidence="4 6" id="KW-0479">Metal-binding</keyword>
<reference evidence="7 8" key="1">
    <citation type="journal article" date="2016" name="Sci. Rep.">
        <title>Metabolic traits of an uncultured archaeal lineage -MSBL1- from brine pools of the Red Sea.</title>
        <authorList>
            <person name="Mwirichia R."/>
            <person name="Alam I."/>
            <person name="Rashid M."/>
            <person name="Vinu M."/>
            <person name="Ba-Alawi W."/>
            <person name="Anthony Kamau A."/>
            <person name="Kamanda Ngugi D."/>
            <person name="Goker M."/>
            <person name="Klenk H.P."/>
            <person name="Bajic V."/>
            <person name="Stingl U."/>
        </authorList>
    </citation>
    <scope>NUCLEOTIDE SEQUENCE [LARGE SCALE GENOMIC DNA]</scope>
    <source>
        <strain evidence="7">SCGC-AAA382A20</strain>
    </source>
</reference>
<dbReference type="PANTHER" id="PTHR43600">
    <property type="entry name" value="COENZYME F420 HYDROGENASE, SUBUNIT ALPHA"/>
    <property type="match status" value="1"/>
</dbReference>
<dbReference type="PANTHER" id="PTHR43600:SF2">
    <property type="entry name" value="F420-NON-REDUCING HYDROGENASE VHU SUBUNIT A"/>
    <property type="match status" value="1"/>
</dbReference>
<feature type="binding site" evidence="6">
    <location>
        <position position="462"/>
    </location>
    <ligand>
        <name>Mg(2+)</name>
        <dbReference type="ChEBI" id="CHEBI:18420"/>
    </ligand>
</feature>
<comment type="cofactor">
    <cofactor evidence="6">
        <name>Fe cation</name>
        <dbReference type="ChEBI" id="CHEBI:24875"/>
    </cofactor>
</comment>
<protein>
    <submittedName>
        <fullName evidence="7">F420-nonreducing hydrogenase</fullName>
    </submittedName>
</protein>
<dbReference type="SUPFAM" id="SSF56762">
    <property type="entry name" value="HydB/Nqo4-like"/>
    <property type="match status" value="1"/>
</dbReference>
<dbReference type="Proteomes" id="UP000070263">
    <property type="component" value="Unassembled WGS sequence"/>
</dbReference>
<keyword evidence="5" id="KW-0560">Oxidoreductase</keyword>
<evidence type="ECO:0000256" key="1">
    <source>
        <dbReference type="ARBA" id="ARBA00001967"/>
    </source>
</evidence>
<comment type="similarity">
    <text evidence="2">Belongs to the [NiFe]/[NiFeSe] hydrogenase large subunit family.</text>
</comment>
<dbReference type="InterPro" id="IPR001501">
    <property type="entry name" value="Ni-dep_hyd_lsu"/>
</dbReference>
<evidence type="ECO:0000313" key="7">
    <source>
        <dbReference type="EMBL" id="KXB07249.1"/>
    </source>
</evidence>
<dbReference type="Pfam" id="PF00374">
    <property type="entry name" value="NiFeSe_Hases"/>
    <property type="match status" value="2"/>
</dbReference>
<evidence type="ECO:0000256" key="5">
    <source>
        <dbReference type="ARBA" id="ARBA00023002"/>
    </source>
</evidence>
<proteinExistence type="inferred from homology"/>
<sequence>MKKVEIDPVTRLEGHAKIAIFLNDEGKVENAYFQAPELRGFEQFTLGRNAEEMPRITTSICGVCPIAHHMASAKALDDLYNVEPTPTAEKIRRLMYNSYTFADHLLHFYYLGGPDFVVGPDTDPAKRNVLGVIEEVGMEVGEKVIKHRSYGQDILKTLAGDPVQPVSCTAGGVTRGVSEKERNTILEKAESCKEFAQFTLDVFDDIVMDNQDYVELIKSDPYNLETHYMGLVDDDNHVNLYDGEVKTVDTEGDEIVRFEGKDYLSHISEKVHEPWTYLKFPYLKKKGWSGIESGDDSGIYRVGPLGRLNVSDGMSTPLAQEEHDRMYEVLGGKPVHATLAYHWARLVELLFASERMVELASDDEILGDDIRNIPDTVPREGVGVDEAARGTLIHHYQTDEDGVLEDVNLIVATTHNNGGICMAVENAAKGLIDGSGKFSQGDLNKVEMAFRAHDPCIACATHSMPGNMPLEVSVYNSDGEKIAKESKKLHQ</sequence>
<evidence type="ECO:0000256" key="4">
    <source>
        <dbReference type="ARBA" id="ARBA00022723"/>
    </source>
</evidence>
<feature type="binding site" evidence="6">
    <location>
        <position position="61"/>
    </location>
    <ligand>
        <name>Ni(2+)</name>
        <dbReference type="ChEBI" id="CHEBI:49786"/>
    </ligand>
</feature>
<feature type="binding site" evidence="6">
    <location>
        <position position="459"/>
    </location>
    <ligand>
        <name>Fe cation</name>
        <dbReference type="ChEBI" id="CHEBI:24875"/>
    </ligand>
</feature>
<feature type="binding site" evidence="6">
    <location>
        <position position="64"/>
    </location>
    <ligand>
        <name>Ni(2+)</name>
        <dbReference type="ChEBI" id="CHEBI:49786"/>
    </ligand>
</feature>
<accession>A0A133VLD6</accession>
<keyword evidence="8" id="KW-1185">Reference proteome</keyword>
<feature type="binding site" evidence="6">
    <location>
        <position position="42"/>
    </location>
    <ligand>
        <name>Mg(2+)</name>
        <dbReference type="ChEBI" id="CHEBI:18420"/>
    </ligand>
</feature>
<evidence type="ECO:0000256" key="6">
    <source>
        <dbReference type="PIRSR" id="PIRSR601501-1"/>
    </source>
</evidence>
<feature type="binding site" evidence="6">
    <location>
        <position position="409"/>
    </location>
    <ligand>
        <name>Mg(2+)</name>
        <dbReference type="ChEBI" id="CHEBI:18420"/>
    </ligand>
</feature>
<feature type="binding site" evidence="6">
    <location>
        <position position="456"/>
    </location>
    <ligand>
        <name>Ni(2+)</name>
        <dbReference type="ChEBI" id="CHEBI:49786"/>
    </ligand>
</feature>